<dbReference type="InterPro" id="IPR034660">
    <property type="entry name" value="DinB/YfiT-like"/>
</dbReference>
<dbReference type="RefSeq" id="WP_125942415.1">
    <property type="nucleotide sequence ID" value="NZ_PXZH01000001.1"/>
</dbReference>
<evidence type="ECO:0000313" key="2">
    <source>
        <dbReference type="Proteomes" id="UP000277864"/>
    </source>
</evidence>
<reference evidence="1 2" key="1">
    <citation type="submission" date="2018-03" db="EMBL/GenBank/DDBJ databases">
        <authorList>
            <person name="Gulvik C.A."/>
        </authorList>
    </citation>
    <scope>NUCLEOTIDE SEQUENCE [LARGE SCALE GENOMIC DNA]</scope>
    <source>
        <strain evidence="1 2">JCM 31581</strain>
    </source>
</reference>
<dbReference type="Pfam" id="PF08020">
    <property type="entry name" value="DUF1706"/>
    <property type="match status" value="1"/>
</dbReference>
<protein>
    <submittedName>
        <fullName evidence="1">Cytoplasmic protein</fullName>
    </submittedName>
</protein>
<dbReference type="PANTHER" id="PTHR40658:SF3">
    <property type="entry name" value="CLBS_DFSB FAMILY FOUR-HELIX BUNDLE PROTEIN"/>
    <property type="match status" value="1"/>
</dbReference>
<comment type="caution">
    <text evidence="1">The sequence shown here is derived from an EMBL/GenBank/DDBJ whole genome shotgun (WGS) entry which is preliminary data.</text>
</comment>
<dbReference type="EMBL" id="PXZH01000001">
    <property type="protein sequence ID" value="RST89805.1"/>
    <property type="molecule type" value="Genomic_DNA"/>
</dbReference>
<accession>A0A429Z852</accession>
<dbReference type="PANTHER" id="PTHR40658">
    <property type="match status" value="1"/>
</dbReference>
<organism evidence="1 2">
    <name type="scientific">Vagococcus humatus</name>
    <dbReference type="NCBI Taxonomy" id="1889241"/>
    <lineage>
        <taxon>Bacteria</taxon>
        <taxon>Bacillati</taxon>
        <taxon>Bacillota</taxon>
        <taxon>Bacilli</taxon>
        <taxon>Lactobacillales</taxon>
        <taxon>Enterococcaceae</taxon>
        <taxon>Vagococcus</taxon>
    </lineage>
</organism>
<keyword evidence="2" id="KW-1185">Reference proteome</keyword>
<dbReference type="OrthoDB" id="9786621at2"/>
<dbReference type="Proteomes" id="UP000277864">
    <property type="component" value="Unassembled WGS sequence"/>
</dbReference>
<name>A0A429Z852_9ENTE</name>
<gene>
    <name evidence="1" type="ORF">C7P63_01625</name>
</gene>
<dbReference type="AlphaFoldDB" id="A0A429Z852"/>
<dbReference type="InterPro" id="IPR012550">
    <property type="entry name" value="DUF1706"/>
</dbReference>
<dbReference type="PIRSF" id="PIRSF031551">
    <property type="entry name" value="DUF1706"/>
    <property type="match status" value="1"/>
</dbReference>
<sequence length="171" mass="20397">MKSYESKDALIEAILASYHKFIQEFEQVKEEEKDLQVEGVDRSPSQMISYQLGWLNLLMSWEEQEQQGEQVVTPTPEYKWNQLGPLYQSFYENYQADSLAKQIAELNQLVPLFCQWVANFSEEELFLPEKRQWATTQAKWPIWKWVHINSVAPFTNFRPKIRKWKKMSQAN</sequence>
<dbReference type="Gene3D" id="1.20.120.450">
    <property type="entry name" value="dinb family like domain"/>
    <property type="match status" value="1"/>
</dbReference>
<proteinExistence type="predicted"/>
<evidence type="ECO:0000313" key="1">
    <source>
        <dbReference type="EMBL" id="RST89805.1"/>
    </source>
</evidence>